<accession>A0A6A5G025</accession>
<dbReference type="Proteomes" id="UP000483820">
    <property type="component" value="Chromosome X"/>
</dbReference>
<protein>
    <submittedName>
        <fullName evidence="1">Uncharacterized protein</fullName>
    </submittedName>
</protein>
<sequence length="209" mass="25100">MLAGSAASRFFEHDPELAAIFQEPVTKRIGVVEYQDKPRKGFYRHEILKTYMRRYYPTPSMRSDLIDSMNVAVKFNIPTYFTHQPVDKKQNMQKAQNYLKYLGSTRGFICYFNRASKSTTYRHVIERMRYSFRCYIKELHGVYQRAEHIHFLNEIIFIKNLQTYPFPKRWIVLIAFYHNMPEYERLLAAIRVLTDYDGDRAPEFEAEMF</sequence>
<reference evidence="1 2" key="1">
    <citation type="submission" date="2019-12" db="EMBL/GenBank/DDBJ databases">
        <title>Chromosome-level assembly of the Caenorhabditis remanei genome.</title>
        <authorList>
            <person name="Teterina A.A."/>
            <person name="Willis J.H."/>
            <person name="Phillips P.C."/>
        </authorList>
    </citation>
    <scope>NUCLEOTIDE SEQUENCE [LARGE SCALE GENOMIC DNA]</scope>
    <source>
        <strain evidence="1 2">PX506</strain>
        <tissue evidence="1">Whole organism</tissue>
    </source>
</reference>
<dbReference type="AlphaFoldDB" id="A0A6A5G025"/>
<evidence type="ECO:0000313" key="2">
    <source>
        <dbReference type="Proteomes" id="UP000483820"/>
    </source>
</evidence>
<dbReference type="RefSeq" id="XP_003117970.2">
    <property type="nucleotide sequence ID" value="XM_003117922.2"/>
</dbReference>
<name>A0A6A5G025_CAERE</name>
<evidence type="ECO:0000313" key="1">
    <source>
        <dbReference type="EMBL" id="KAF1748101.1"/>
    </source>
</evidence>
<gene>
    <name evidence="1" type="ORF">GCK72_024568</name>
</gene>
<dbReference type="KEGG" id="crq:GCK72_024568"/>
<comment type="caution">
    <text evidence="1">The sequence shown here is derived from an EMBL/GenBank/DDBJ whole genome shotgun (WGS) entry which is preliminary data.</text>
</comment>
<dbReference type="CTD" id="9822435"/>
<proteinExistence type="predicted"/>
<dbReference type="EMBL" id="WUAV01000006">
    <property type="protein sequence ID" value="KAF1748101.1"/>
    <property type="molecule type" value="Genomic_DNA"/>
</dbReference>
<organism evidence="1 2">
    <name type="scientific">Caenorhabditis remanei</name>
    <name type="common">Caenorhabditis vulgaris</name>
    <dbReference type="NCBI Taxonomy" id="31234"/>
    <lineage>
        <taxon>Eukaryota</taxon>
        <taxon>Metazoa</taxon>
        <taxon>Ecdysozoa</taxon>
        <taxon>Nematoda</taxon>
        <taxon>Chromadorea</taxon>
        <taxon>Rhabditida</taxon>
        <taxon>Rhabditina</taxon>
        <taxon>Rhabditomorpha</taxon>
        <taxon>Rhabditoidea</taxon>
        <taxon>Rhabditidae</taxon>
        <taxon>Peloderinae</taxon>
        <taxon>Caenorhabditis</taxon>
    </lineage>
</organism>
<dbReference type="GeneID" id="9822435"/>